<reference evidence="2" key="1">
    <citation type="journal article" date="2014" name="Int. J. Syst. Evol. Microbiol.">
        <title>Complete genome of a new Firmicutes species belonging to the dominant human colonic microbiota ('Ruminococcus bicirculans') reveals two chromosomes and a selective capacity to utilize plant glucans.</title>
        <authorList>
            <consortium name="NISC Comparative Sequencing Program"/>
            <person name="Wegmann U."/>
            <person name="Louis P."/>
            <person name="Goesmann A."/>
            <person name="Henrissat B."/>
            <person name="Duncan S.H."/>
            <person name="Flint H.J."/>
        </authorList>
    </citation>
    <scope>NUCLEOTIDE SEQUENCE</scope>
    <source>
        <strain evidence="2">NBRC 103855</strain>
    </source>
</reference>
<dbReference type="RefSeq" id="WP_284389443.1">
    <property type="nucleotide sequence ID" value="NZ_BSNG01000001.1"/>
</dbReference>
<sequence>MTQTSPILVIGATGKAGSRIVAKLEALGHLVRGASRRSSPAFDWEDETTWAPALAGAEIVFVAFVPDLAAKGAPEAIEKFTAKAAAAGVKRVVLLSGRGEDNAMRSEAIIQASGLGYTIVRASWFNQNFSEGHFLPAVLEGFVSLPASDKKEPFIDVDDIADVAVAALTDERHLGQVYEVTGPRLLTFAEAVAEISAASGRPVTYAHIALADFHAALVPEVGEATADFLHDLCEEVFDGRNEHVSDGVQRALGRAPRDFADFCKEQAAAGAWNAAV</sequence>
<dbReference type="Pfam" id="PF05368">
    <property type="entry name" value="NmrA"/>
    <property type="match status" value="1"/>
</dbReference>
<keyword evidence="3" id="KW-1185">Reference proteome</keyword>
<dbReference type="InterPro" id="IPR008030">
    <property type="entry name" value="NmrA-like"/>
</dbReference>
<reference evidence="2" key="2">
    <citation type="submission" date="2023-01" db="EMBL/GenBank/DDBJ databases">
        <title>Draft genome sequence of Devosia yakushimensis strain NBRC 103855.</title>
        <authorList>
            <person name="Sun Q."/>
            <person name="Mori K."/>
        </authorList>
    </citation>
    <scope>NUCLEOTIDE SEQUENCE</scope>
    <source>
        <strain evidence="2">NBRC 103855</strain>
    </source>
</reference>
<gene>
    <name evidence="2" type="ORF">GCM10007913_14830</name>
</gene>
<proteinExistence type="predicted"/>
<evidence type="ECO:0000313" key="2">
    <source>
        <dbReference type="EMBL" id="GLQ09551.1"/>
    </source>
</evidence>
<dbReference type="EMBL" id="BSNG01000001">
    <property type="protein sequence ID" value="GLQ09551.1"/>
    <property type="molecule type" value="Genomic_DNA"/>
</dbReference>
<comment type="caution">
    <text evidence="2">The sequence shown here is derived from an EMBL/GenBank/DDBJ whole genome shotgun (WGS) entry which is preliminary data.</text>
</comment>
<dbReference type="InterPro" id="IPR036291">
    <property type="entry name" value="NAD(P)-bd_dom_sf"/>
</dbReference>
<evidence type="ECO:0000313" key="3">
    <source>
        <dbReference type="Proteomes" id="UP001161406"/>
    </source>
</evidence>
<dbReference type="Gene3D" id="3.40.50.720">
    <property type="entry name" value="NAD(P)-binding Rossmann-like Domain"/>
    <property type="match status" value="1"/>
</dbReference>
<accession>A0ABQ5UG55</accession>
<feature type="domain" description="NmrA-like" evidence="1">
    <location>
        <begin position="4"/>
        <end position="221"/>
    </location>
</feature>
<dbReference type="PANTHER" id="PTHR43162:SF1">
    <property type="entry name" value="PRESTALK A DIFFERENTIATION PROTEIN A"/>
    <property type="match status" value="1"/>
</dbReference>
<dbReference type="PANTHER" id="PTHR43162">
    <property type="match status" value="1"/>
</dbReference>
<dbReference type="Gene3D" id="3.90.25.10">
    <property type="entry name" value="UDP-galactose 4-epimerase, domain 1"/>
    <property type="match status" value="1"/>
</dbReference>
<dbReference type="SUPFAM" id="SSF51735">
    <property type="entry name" value="NAD(P)-binding Rossmann-fold domains"/>
    <property type="match status" value="1"/>
</dbReference>
<dbReference type="InterPro" id="IPR051604">
    <property type="entry name" value="Ergot_Alk_Oxidoreductase"/>
</dbReference>
<protein>
    <submittedName>
        <fullName evidence="2">NmrA family transcriptional regulator</fullName>
    </submittedName>
</protein>
<organism evidence="2 3">
    <name type="scientific">Devosia yakushimensis</name>
    <dbReference type="NCBI Taxonomy" id="470028"/>
    <lineage>
        <taxon>Bacteria</taxon>
        <taxon>Pseudomonadati</taxon>
        <taxon>Pseudomonadota</taxon>
        <taxon>Alphaproteobacteria</taxon>
        <taxon>Hyphomicrobiales</taxon>
        <taxon>Devosiaceae</taxon>
        <taxon>Devosia</taxon>
    </lineage>
</organism>
<dbReference type="Proteomes" id="UP001161406">
    <property type="component" value="Unassembled WGS sequence"/>
</dbReference>
<name>A0ABQ5UG55_9HYPH</name>
<evidence type="ECO:0000259" key="1">
    <source>
        <dbReference type="Pfam" id="PF05368"/>
    </source>
</evidence>